<reference evidence="2" key="1">
    <citation type="journal article" date="2021" name="Nat. Commun.">
        <title>Genetic determinants of endophytism in the Arabidopsis root mycobiome.</title>
        <authorList>
            <person name="Mesny F."/>
            <person name="Miyauchi S."/>
            <person name="Thiergart T."/>
            <person name="Pickel B."/>
            <person name="Atanasova L."/>
            <person name="Karlsson M."/>
            <person name="Huettel B."/>
            <person name="Barry K.W."/>
            <person name="Haridas S."/>
            <person name="Chen C."/>
            <person name="Bauer D."/>
            <person name="Andreopoulos W."/>
            <person name="Pangilinan J."/>
            <person name="LaButti K."/>
            <person name="Riley R."/>
            <person name="Lipzen A."/>
            <person name="Clum A."/>
            <person name="Drula E."/>
            <person name="Henrissat B."/>
            <person name="Kohler A."/>
            <person name="Grigoriev I.V."/>
            <person name="Martin F.M."/>
            <person name="Hacquard S."/>
        </authorList>
    </citation>
    <scope>NUCLEOTIDE SEQUENCE</scope>
    <source>
        <strain evidence="2">FSSC 5 MPI-SDFR-AT-0091</strain>
    </source>
</reference>
<dbReference type="AlphaFoldDB" id="A0A9P9GIP8"/>
<sequence>MYYQPPAKLQDGPVTRLCDFVLHPIDAFANVIRDLLHRFKSKRHKAVVVEASNQGSTCHSNLSASENVAVTTHVQPSHQAATCLTSGYASRDFLAGCTKGLDLIVFQVLVSKLLAITILVHKLPFFNPLFTLLPRLCDFAHGHIRTCPQTDQSSKAPSRQRRRAEKRQENKGKQRQGGDDNGDDPDDEGSDGSRKPDGLRFPIFDFMVRLFDCPFHKFDPVRYQGCKGYLRFCDLKQHIERQHVLREDKYHCPSCRIEFVHGDDPKASYERHMRAQRRCLKATIEETGVILPEEYNTWKQTFLSSNNDPVTKWQKIWRKIFHCEPPWPYVEDLAVTMMYNYYNVASTAFPQAIYDILESHGYCPDEELAGEITQQTIDILFPPQDPPEPSS</sequence>
<feature type="compositionally biased region" description="Acidic residues" evidence="1">
    <location>
        <begin position="180"/>
        <end position="190"/>
    </location>
</feature>
<dbReference type="Proteomes" id="UP000736672">
    <property type="component" value="Unassembled WGS sequence"/>
</dbReference>
<keyword evidence="3" id="KW-1185">Reference proteome</keyword>
<evidence type="ECO:0000256" key="1">
    <source>
        <dbReference type="SAM" id="MobiDB-lite"/>
    </source>
</evidence>
<accession>A0A9P9GIP8</accession>
<feature type="compositionally biased region" description="Basic and acidic residues" evidence="1">
    <location>
        <begin position="166"/>
        <end position="178"/>
    </location>
</feature>
<gene>
    <name evidence="2" type="ORF">B0J15DRAFT_502628</name>
</gene>
<dbReference type="PANTHER" id="PTHR38166">
    <property type="entry name" value="C2H2-TYPE DOMAIN-CONTAINING PROTEIN-RELATED"/>
    <property type="match status" value="1"/>
</dbReference>
<feature type="region of interest" description="Disordered" evidence="1">
    <location>
        <begin position="148"/>
        <end position="197"/>
    </location>
</feature>
<dbReference type="EMBL" id="JAGTJS010000021">
    <property type="protein sequence ID" value="KAH7239661.1"/>
    <property type="molecule type" value="Genomic_DNA"/>
</dbReference>
<dbReference type="OrthoDB" id="5091332at2759"/>
<feature type="compositionally biased region" description="Polar residues" evidence="1">
    <location>
        <begin position="148"/>
        <end position="157"/>
    </location>
</feature>
<protein>
    <recommendedName>
        <fullName evidence="4">C2H2-type domain-containing protein</fullName>
    </recommendedName>
</protein>
<evidence type="ECO:0008006" key="4">
    <source>
        <dbReference type="Google" id="ProtNLM"/>
    </source>
</evidence>
<name>A0A9P9GIP8_FUSSL</name>
<evidence type="ECO:0000313" key="2">
    <source>
        <dbReference type="EMBL" id="KAH7239661.1"/>
    </source>
</evidence>
<proteinExistence type="predicted"/>
<comment type="caution">
    <text evidence="2">The sequence shown here is derived from an EMBL/GenBank/DDBJ whole genome shotgun (WGS) entry which is preliminary data.</text>
</comment>
<organism evidence="2 3">
    <name type="scientific">Fusarium solani</name>
    <name type="common">Filamentous fungus</name>
    <dbReference type="NCBI Taxonomy" id="169388"/>
    <lineage>
        <taxon>Eukaryota</taxon>
        <taxon>Fungi</taxon>
        <taxon>Dikarya</taxon>
        <taxon>Ascomycota</taxon>
        <taxon>Pezizomycotina</taxon>
        <taxon>Sordariomycetes</taxon>
        <taxon>Hypocreomycetidae</taxon>
        <taxon>Hypocreales</taxon>
        <taxon>Nectriaceae</taxon>
        <taxon>Fusarium</taxon>
        <taxon>Fusarium solani species complex</taxon>
    </lineage>
</organism>
<evidence type="ECO:0000313" key="3">
    <source>
        <dbReference type="Proteomes" id="UP000736672"/>
    </source>
</evidence>
<dbReference type="PANTHER" id="PTHR38166:SF1">
    <property type="entry name" value="C2H2-TYPE DOMAIN-CONTAINING PROTEIN"/>
    <property type="match status" value="1"/>
</dbReference>